<organism evidence="2 3">
    <name type="scientific">Actinoplanes philippinensis</name>
    <dbReference type="NCBI Taxonomy" id="35752"/>
    <lineage>
        <taxon>Bacteria</taxon>
        <taxon>Bacillati</taxon>
        <taxon>Actinomycetota</taxon>
        <taxon>Actinomycetes</taxon>
        <taxon>Micromonosporales</taxon>
        <taxon>Micromonosporaceae</taxon>
        <taxon>Actinoplanes</taxon>
    </lineage>
</organism>
<keyword evidence="1" id="KW-1133">Transmembrane helix</keyword>
<feature type="transmembrane region" description="Helical" evidence="1">
    <location>
        <begin position="62"/>
        <end position="81"/>
    </location>
</feature>
<feature type="transmembrane region" description="Helical" evidence="1">
    <location>
        <begin position="20"/>
        <end position="42"/>
    </location>
</feature>
<keyword evidence="1" id="KW-0472">Membrane</keyword>
<accession>A0A1I2HN54</accession>
<sequence length="107" mass="11152">MTAAGSLWRRPTTLPGVIKLLGVPAYVWSAICLLLAVVWIFIWPSGQATGTSGFTWLALRWGHTATWLILAAAALAAAVGAPVAAQRIALAALPAYAAFVYAMVTTG</sequence>
<reference evidence="2 3" key="1">
    <citation type="submission" date="2016-10" db="EMBL/GenBank/DDBJ databases">
        <authorList>
            <person name="de Groot N.N."/>
        </authorList>
    </citation>
    <scope>NUCLEOTIDE SEQUENCE [LARGE SCALE GENOMIC DNA]</scope>
    <source>
        <strain evidence="2 3">DSM 43019</strain>
    </source>
</reference>
<dbReference type="AlphaFoldDB" id="A0A1I2HN54"/>
<evidence type="ECO:0000313" key="3">
    <source>
        <dbReference type="Proteomes" id="UP000199645"/>
    </source>
</evidence>
<evidence type="ECO:0008006" key="4">
    <source>
        <dbReference type="Google" id="ProtNLM"/>
    </source>
</evidence>
<protein>
    <recommendedName>
        <fullName evidence="4">ABC transporter permease</fullName>
    </recommendedName>
</protein>
<dbReference type="EMBL" id="FONV01000008">
    <property type="protein sequence ID" value="SFF31755.1"/>
    <property type="molecule type" value="Genomic_DNA"/>
</dbReference>
<dbReference type="Proteomes" id="UP000199645">
    <property type="component" value="Unassembled WGS sequence"/>
</dbReference>
<feature type="transmembrane region" description="Helical" evidence="1">
    <location>
        <begin position="88"/>
        <end position="104"/>
    </location>
</feature>
<evidence type="ECO:0000313" key="2">
    <source>
        <dbReference type="EMBL" id="SFF31755.1"/>
    </source>
</evidence>
<keyword evidence="3" id="KW-1185">Reference proteome</keyword>
<keyword evidence="1" id="KW-0812">Transmembrane</keyword>
<evidence type="ECO:0000256" key="1">
    <source>
        <dbReference type="SAM" id="Phobius"/>
    </source>
</evidence>
<gene>
    <name evidence="2" type="ORF">SAMN05421541_108418</name>
</gene>
<proteinExistence type="predicted"/>
<name>A0A1I2HN54_9ACTN</name>